<dbReference type="GO" id="GO:0005813">
    <property type="term" value="C:centrosome"/>
    <property type="evidence" value="ECO:0000318"/>
    <property type="project" value="GO_Central"/>
</dbReference>
<accession>A0A7M7PFB9</accession>
<dbReference type="InterPro" id="IPR051756">
    <property type="entry name" value="Centrosomal_MT-associated"/>
</dbReference>
<dbReference type="GO" id="GO:0042802">
    <property type="term" value="F:identical protein binding"/>
    <property type="evidence" value="ECO:0007669"/>
    <property type="project" value="InterPro"/>
</dbReference>
<feature type="compositionally biased region" description="Polar residues" evidence="8">
    <location>
        <begin position="113"/>
        <end position="126"/>
    </location>
</feature>
<keyword evidence="6" id="KW-0206">Cytoskeleton</keyword>
<dbReference type="InParanoid" id="A0A7M7PFB9"/>
<dbReference type="AlphaFoldDB" id="A0A7M7PFB9"/>
<dbReference type="InterPro" id="IPR024957">
    <property type="entry name" value="Cep57_MT-bd_dom"/>
</dbReference>
<dbReference type="Pfam" id="PF14073">
    <property type="entry name" value="Cep57_CLD"/>
    <property type="match status" value="1"/>
</dbReference>
<feature type="domain" description="Cep57 centrosome localisation" evidence="10">
    <location>
        <begin position="87"/>
        <end position="269"/>
    </location>
</feature>
<dbReference type="InterPro" id="IPR025913">
    <property type="entry name" value="Cep57_CLD"/>
</dbReference>
<dbReference type="PANTHER" id="PTHR19336:SF9">
    <property type="entry name" value="SPINDLE POLE BODY PROTEIN PPC89"/>
    <property type="match status" value="1"/>
</dbReference>
<feature type="compositionally biased region" description="Basic residues" evidence="8">
    <location>
        <begin position="429"/>
        <end position="446"/>
    </location>
</feature>
<dbReference type="KEGG" id="spu:585627"/>
<name>A0A7M7PFB9_STRPU</name>
<evidence type="ECO:0000256" key="7">
    <source>
        <dbReference type="SAM" id="Coils"/>
    </source>
</evidence>
<feature type="domain" description="Cep57 centrosome microtubule-binding" evidence="9">
    <location>
        <begin position="362"/>
        <end position="431"/>
    </location>
</feature>
<evidence type="ECO:0000256" key="8">
    <source>
        <dbReference type="SAM" id="MobiDB-lite"/>
    </source>
</evidence>
<dbReference type="Gene3D" id="1.20.58.90">
    <property type="match status" value="1"/>
</dbReference>
<dbReference type="GO" id="GO:0005874">
    <property type="term" value="C:microtubule"/>
    <property type="evidence" value="ECO:0007669"/>
    <property type="project" value="UniProtKB-KW"/>
</dbReference>
<feature type="compositionally biased region" description="Polar residues" evidence="8">
    <location>
        <begin position="458"/>
        <end position="470"/>
    </location>
</feature>
<dbReference type="OMA" id="TQNNAEM"/>
<feature type="compositionally biased region" description="Basic residues" evidence="8">
    <location>
        <begin position="347"/>
        <end position="358"/>
    </location>
</feature>
<evidence type="ECO:0000256" key="6">
    <source>
        <dbReference type="ARBA" id="ARBA00023212"/>
    </source>
</evidence>
<dbReference type="PANTHER" id="PTHR19336">
    <property type="entry name" value="UNCHARACTERIZED DUF1167"/>
    <property type="match status" value="1"/>
</dbReference>
<dbReference type="CTD" id="9702"/>
<feature type="region of interest" description="Disordered" evidence="8">
    <location>
        <begin position="272"/>
        <end position="302"/>
    </location>
</feature>
<keyword evidence="4" id="KW-0493">Microtubule</keyword>
<organism evidence="11 12">
    <name type="scientific">Strongylocentrotus purpuratus</name>
    <name type="common">Purple sea urchin</name>
    <dbReference type="NCBI Taxonomy" id="7668"/>
    <lineage>
        <taxon>Eukaryota</taxon>
        <taxon>Metazoa</taxon>
        <taxon>Echinodermata</taxon>
        <taxon>Eleutherozoa</taxon>
        <taxon>Echinozoa</taxon>
        <taxon>Echinoidea</taxon>
        <taxon>Euechinoidea</taxon>
        <taxon>Echinacea</taxon>
        <taxon>Camarodonta</taxon>
        <taxon>Echinidea</taxon>
        <taxon>Strongylocentrotidae</taxon>
        <taxon>Strongylocentrotus</taxon>
    </lineage>
</organism>
<sequence length="519" mass="58597">MDKYSPYASTSTRRPDGVGGLASPYRRTTGTPGGMDGRMPGGDLSFNVESVSSYQDYPTARPLLGDQIARRKYPEQVRAVPESNSRAVVSALRGLQEKIRKLELERAHAENNLKSLSKETSQYRQSLQEHTTTTTKKKTQRETQTARDVQEVQSQLSGADQRIPLLEKQLEYMRHMVQSAESDRQAALRMAEARRTQDTLTQREEMQSQEEKLRRLEREYSRLMAGQTVSHSKIKDLESRLKEERRQRKMLLDREAELRTLAETNRILLATEEATEERRPRKVKKKRKKVPQQPQHTSPGRHCMGQIPFCVGKSTTPSHSVNANLQNVLAVLKTHNTAWCGNGPLAPHRRPQSAKVRRSTSVSSSAGSDLSDLVLGLQEEFALMGLEHQDLAKQIRETEDSNIREDLERELDHLVFKMEAKGDQIAKLKKHKEQLSGKAKKTKTSKAQKTQPRPARTRQGSAPSTSTGAEVQVITTVKTKGRGAGPIHVSSGDSKRNLQMLRDMQVLQTSLRKDDVSWD</sequence>
<proteinExistence type="inferred from homology"/>
<protein>
    <recommendedName>
        <fullName evidence="13">Centrosomal protein of 57 kDa-like</fullName>
    </recommendedName>
</protein>
<reference evidence="12" key="1">
    <citation type="submission" date="2015-02" db="EMBL/GenBank/DDBJ databases">
        <title>Genome sequencing for Strongylocentrotus purpuratus.</title>
        <authorList>
            <person name="Murali S."/>
            <person name="Liu Y."/>
            <person name="Vee V."/>
            <person name="English A."/>
            <person name="Wang M."/>
            <person name="Skinner E."/>
            <person name="Han Y."/>
            <person name="Muzny D.M."/>
            <person name="Worley K.C."/>
            <person name="Gibbs R.A."/>
        </authorList>
    </citation>
    <scope>NUCLEOTIDE SEQUENCE</scope>
</reference>
<dbReference type="Pfam" id="PF06657">
    <property type="entry name" value="Cep57_MT_bd"/>
    <property type="match status" value="1"/>
</dbReference>
<feature type="region of interest" description="Disordered" evidence="8">
    <location>
        <begin position="342"/>
        <end position="368"/>
    </location>
</feature>
<feature type="compositionally biased region" description="Gly residues" evidence="8">
    <location>
        <begin position="31"/>
        <end position="40"/>
    </location>
</feature>
<evidence type="ECO:0000259" key="10">
    <source>
        <dbReference type="Pfam" id="PF14073"/>
    </source>
</evidence>
<feature type="compositionally biased region" description="Low complexity" evidence="8">
    <location>
        <begin position="359"/>
        <end position="368"/>
    </location>
</feature>
<evidence type="ECO:0000256" key="1">
    <source>
        <dbReference type="ARBA" id="ARBA00004300"/>
    </source>
</evidence>
<feature type="region of interest" description="Disordered" evidence="8">
    <location>
        <begin position="113"/>
        <end position="156"/>
    </location>
</feature>
<dbReference type="OrthoDB" id="76453at2759"/>
<feature type="region of interest" description="Disordered" evidence="8">
    <location>
        <begin position="429"/>
        <end position="470"/>
    </location>
</feature>
<evidence type="ECO:0000313" key="11">
    <source>
        <dbReference type="EnsemblMetazoa" id="XP_030850993"/>
    </source>
</evidence>
<feature type="compositionally biased region" description="Basic and acidic residues" evidence="8">
    <location>
        <begin position="140"/>
        <end position="150"/>
    </location>
</feature>
<keyword evidence="5 7" id="KW-0175">Coiled coil</keyword>
<evidence type="ECO:0000256" key="5">
    <source>
        <dbReference type="ARBA" id="ARBA00023054"/>
    </source>
</evidence>
<evidence type="ECO:0000256" key="3">
    <source>
        <dbReference type="ARBA" id="ARBA00022490"/>
    </source>
</evidence>
<comment type="similarity">
    <text evidence="2">Belongs to the translokin family.</text>
</comment>
<dbReference type="GO" id="GO:0008017">
    <property type="term" value="F:microtubule binding"/>
    <property type="evidence" value="ECO:0000318"/>
    <property type="project" value="GO_Central"/>
</dbReference>
<dbReference type="Proteomes" id="UP000007110">
    <property type="component" value="Unassembled WGS sequence"/>
</dbReference>
<keyword evidence="12" id="KW-1185">Reference proteome</keyword>
<feature type="region of interest" description="Disordered" evidence="8">
    <location>
        <begin position="1"/>
        <end position="44"/>
    </location>
</feature>
<evidence type="ECO:0000256" key="4">
    <source>
        <dbReference type="ARBA" id="ARBA00022701"/>
    </source>
</evidence>
<comment type="subcellular location">
    <subcellularLocation>
        <location evidence="1">Cytoplasm</location>
        <location evidence="1">Cytoskeleton</location>
        <location evidence="1">Microtubule organizing center</location>
        <location evidence="1">Centrosome</location>
    </subcellularLocation>
</comment>
<reference evidence="11" key="2">
    <citation type="submission" date="2021-01" db="UniProtKB">
        <authorList>
            <consortium name="EnsemblMetazoa"/>
        </authorList>
    </citation>
    <scope>IDENTIFICATION</scope>
</reference>
<evidence type="ECO:0000256" key="2">
    <source>
        <dbReference type="ARBA" id="ARBA00008179"/>
    </source>
</evidence>
<dbReference type="EnsemblMetazoa" id="XM_030995133">
    <property type="protein sequence ID" value="XP_030850993"/>
    <property type="gene ID" value="LOC585627"/>
</dbReference>
<dbReference type="GeneID" id="585627"/>
<feature type="compositionally biased region" description="Basic residues" evidence="8">
    <location>
        <begin position="280"/>
        <end position="290"/>
    </location>
</feature>
<dbReference type="GO" id="GO:0043015">
    <property type="term" value="F:gamma-tubulin binding"/>
    <property type="evidence" value="ECO:0007669"/>
    <property type="project" value="InterPro"/>
</dbReference>
<evidence type="ECO:0000259" key="9">
    <source>
        <dbReference type="Pfam" id="PF06657"/>
    </source>
</evidence>
<dbReference type="RefSeq" id="XP_030850993.1">
    <property type="nucleotide sequence ID" value="XM_030995133.1"/>
</dbReference>
<feature type="coiled-coil region" evidence="7">
    <location>
        <begin position="199"/>
        <end position="254"/>
    </location>
</feature>
<evidence type="ECO:0008006" key="13">
    <source>
        <dbReference type="Google" id="ProtNLM"/>
    </source>
</evidence>
<evidence type="ECO:0000313" key="12">
    <source>
        <dbReference type="Proteomes" id="UP000007110"/>
    </source>
</evidence>
<keyword evidence="3" id="KW-0963">Cytoplasm</keyword>